<dbReference type="Pfam" id="PF25785">
    <property type="entry name" value="TPR"/>
    <property type="match status" value="1"/>
</dbReference>
<dbReference type="Pfam" id="PF07926">
    <property type="entry name" value="TPR_MLP1_2"/>
    <property type="match status" value="1"/>
</dbReference>
<dbReference type="EMBL" id="ML992512">
    <property type="protein sequence ID" value="KAF2220726.1"/>
    <property type="molecule type" value="Genomic_DNA"/>
</dbReference>
<dbReference type="OrthoDB" id="343070at2759"/>
<keyword evidence="2 4" id="KW-0175">Coiled coil</keyword>
<evidence type="ECO:0000256" key="2">
    <source>
        <dbReference type="ARBA" id="ARBA00023054"/>
    </source>
</evidence>
<feature type="compositionally biased region" description="Basic and acidic residues" evidence="5">
    <location>
        <begin position="860"/>
        <end position="871"/>
    </location>
</feature>
<evidence type="ECO:0000256" key="1">
    <source>
        <dbReference type="ARBA" id="ARBA00004123"/>
    </source>
</evidence>
<feature type="region of interest" description="Disordered" evidence="5">
    <location>
        <begin position="856"/>
        <end position="878"/>
    </location>
</feature>
<feature type="compositionally biased region" description="Polar residues" evidence="5">
    <location>
        <begin position="2009"/>
        <end position="2019"/>
    </location>
</feature>
<proteinExistence type="predicted"/>
<reference evidence="10" key="1">
    <citation type="journal article" date="2020" name="Stud. Mycol.">
        <title>101 Dothideomycetes genomes: A test case for predicting lifestyles and emergence of pathogens.</title>
        <authorList>
            <person name="Haridas S."/>
            <person name="Albert R."/>
            <person name="Binder M."/>
            <person name="Bloem J."/>
            <person name="LaButti K."/>
            <person name="Salamov A."/>
            <person name="Andreopoulos B."/>
            <person name="Baker S."/>
            <person name="Barry K."/>
            <person name="Bills G."/>
            <person name="Bluhm B."/>
            <person name="Cannon C."/>
            <person name="Castanera R."/>
            <person name="Culley D."/>
            <person name="Daum C."/>
            <person name="Ezra D."/>
            <person name="Gonzalez J."/>
            <person name="Henrissat B."/>
            <person name="Kuo A."/>
            <person name="Liang C."/>
            <person name="Lipzen A."/>
            <person name="Lutzoni F."/>
            <person name="Magnuson J."/>
            <person name="Mondo S."/>
            <person name="Nolan M."/>
            <person name="Ohm R."/>
            <person name="Pangilinan J."/>
            <person name="Park H.-J."/>
            <person name="Ramirez L."/>
            <person name="Alfaro M."/>
            <person name="Sun H."/>
            <person name="Tritt A."/>
            <person name="Yoshinaga Y."/>
            <person name="Zwiers L.-H."/>
            <person name="Turgeon B."/>
            <person name="Goodwin S."/>
            <person name="Spatafora J."/>
            <person name="Crous P."/>
            <person name="Grigoriev I."/>
        </authorList>
    </citation>
    <scope>NUCLEOTIDE SEQUENCE [LARGE SCALE GENOMIC DNA]</scope>
    <source>
        <strain evidence="10">CECT 20119</strain>
    </source>
</reference>
<feature type="region of interest" description="Disordered" evidence="5">
    <location>
        <begin position="1499"/>
        <end position="1549"/>
    </location>
</feature>
<feature type="region of interest" description="Disordered" evidence="5">
    <location>
        <begin position="957"/>
        <end position="983"/>
    </location>
</feature>
<dbReference type="InterPro" id="IPR012929">
    <property type="entry name" value="Nucleoprot-TPR/MLP1-2_dom"/>
</dbReference>
<organism evidence="9 10">
    <name type="scientific">Elsinoe ampelina</name>
    <dbReference type="NCBI Taxonomy" id="302913"/>
    <lineage>
        <taxon>Eukaryota</taxon>
        <taxon>Fungi</taxon>
        <taxon>Dikarya</taxon>
        <taxon>Ascomycota</taxon>
        <taxon>Pezizomycotina</taxon>
        <taxon>Dothideomycetes</taxon>
        <taxon>Dothideomycetidae</taxon>
        <taxon>Myriangiales</taxon>
        <taxon>Elsinoaceae</taxon>
        <taxon>Elsinoe</taxon>
    </lineage>
</organism>
<comment type="subcellular location">
    <subcellularLocation>
        <location evidence="1">Nucleus</location>
    </subcellularLocation>
</comment>
<feature type="region of interest" description="Disordered" evidence="5">
    <location>
        <begin position="1811"/>
        <end position="1839"/>
    </location>
</feature>
<sequence length="2237" mass="247569">MRTRGQAGTLVETAVIASSFAIEEEKLQTVLDAPTADLVRDLLATFTVKAQEFDEAKAEKLRADVELENTVRNNEAKSKAVKASLSKSQKEVETLRKTVNTLENTRSELQSEIDRAKSSTSDSSTIVETLQARITSLESSNRETLSVLENKSTAHDKLAEELAEQHQKILVLRREVSNFEDKNQSLENAASTAKFKEQGFVQELELLKRNVEWHEQELKTRSDEQTKFRKEKNARIAELQRANEDANSTIEACKRTEVALRQRLDEVSQKAEDAFAKIQKLQESAIESESAFKVELESARRLADLQKQSADTARARLQELTSNLEQIKDAAAEEIGQLQAEIETEQSEKEALESKLQELETEVERLQNAQARQQQASVPGTPIRSSNGMMAMTPIRGNSPAPFTPGTIRSKGNLNFTQLYSENVQLRADLENERRRTTELSNELDQMIQDLETRGPEQEDLRQDKERIEAEVVEMSSLLDAALAERDKVLQEARSKEGQIAGLSKEGDVLRQQLRDLSAQIKILLVEMQAREQGLDGLDAAGQAQLQMLAAGELDEESISNQTSAGSFITQRLLLFRNVAELQEQNTQLLKLNRGLAERMEGEEAKAREVEQADRERELEDLRQRVQQHDDEVRSLTTQAQSITRERDMFRRMLASRGPIPGNADVESMFGQSINGDGIPRTPLRASRAPQEDPEGISKQLADHVKLVKEMQMHLDTTRQELSTDRDILRKQVDQLAKEKSDLQSELARSSGQISLAQERYDMVQANYKMLQSENGELQKRAQALNESAAKQDLRTQQVAEELMDAKALADSMRAETANLKAERELWKKIETRMSEDNRLLMDERSRLNKMLSDLQNLQNEREQTDSENRRRTQSRIEGLESELSSVRKKLDLEAEESKKAHMRREYEQDQSKTRIDDLVKSLSNVREELVAAKTTRDQLQVRVDEMKIDLRNAEERAQALQPRPSSGGPLAPTNDNQDGSIADGALSKEQELGIEVADLKRDLDLTRAELENARAQVEQYKAISQSAEEELQSFNETNDQYKEDMDRQLEEKEGAIQQMEQRIQDLSTELSTTNAELSESRTQHEQSGMLLEEQKTALESEVARLRDECERQTEKAKLHQADLKAQAEIAQQAQQSYEDELVKHADAARNLQGVRSEYNTLRTEVAGIRAEAEAAKASLIQGQENWSEMKDRYEKELTELGNSRDDLKSQNKLLHEQLESVSSQISTLQQHRALPNDDEETTGTQSIDSKLQEVVSYLRREKEIIDVQYELAVQESKRLKQQLDYTQSQLDDTRAKLSEERRERTNQETGAASHNKLLETINELNLYRESSATLRQEARQAQSRLQERIKEVEDLTSEVLPLQSKIQELESELEMKNGELRLLQEDRDRWRERTQNIISKYDRVDPAEIEAMKSRISELETERDQLQTTIQDLQQQMEGFPAQLQQIKDDADKTWQEQKAKFIEQAKNRSREQNAKIVVANQDLAAVRAEKEKLEQDLLQSQQSLEEARTERDAAVATQEASQQAAAQADGSSNAAAVEEGQVEDGEVAETNKHNLSDLEMRAQSAESNAAEASTRAAELEAQVQTLQATIQEQTERIQALEQQVVSIDKDLVIHNLLTCQIELQNSLEVTSSQVKDPNNGGTSPEEVQNLLQQLETTQQELESLRANAASADATETQAVPVPDLTSNTTTPAMSTEEVASQVQAQVAQLRSELEHQHELSKQQLEQTYLNRTTKMKETLNNKLREERQKVKQSVEEEVRQALITEHSEELQKLRQAHQDETLRLKEEHNAIVERVTREGAEAVEKAKASAAAAAPATPSKPTINETATASTPTPASESVLNITDQQARELIAKNEIIRSILKRNITAKVEQEGKRVKDEYEKIIKEKDEAAETAKAAAETTSAEKEEAVKSAQEQAVAKAVTMEASKQRVKLSMAEGRARAANAKVEIVETAAKETPERPVGEVWEIAKVAKPPPAPKPTAPGAAATATSAPAAAANVATVNTTASQPLVTQASSTAAPKLEDTAAPPTEDEQSRLAARQARFGAPSAVPTTGGSFGKPSFGAPSATTTTVASTTTTQAVNGTTGPSATEAAAPAVDASSNMDTKPAFAPATRGGGIPRAGGTMLPRAGLAAGRGRGNFGQPSGIAAPGGAAQPGSGLPGLATRGGGIPRGGFRGAATRGGRGGGPGSPLNAGAKQFTPGTAPSAGQAAPQGAKRPLEGGEQGDGKRIRGGGPGA</sequence>
<feature type="coiled-coil region" evidence="4">
    <location>
        <begin position="1191"/>
        <end position="1225"/>
    </location>
</feature>
<feature type="domain" description="Nucleoprotein TPR/MLP1-2" evidence="6">
    <location>
        <begin position="1094"/>
        <end position="1222"/>
    </location>
</feature>
<evidence type="ECO:0000313" key="9">
    <source>
        <dbReference type="EMBL" id="KAF2220726.1"/>
    </source>
</evidence>
<evidence type="ECO:0000259" key="6">
    <source>
        <dbReference type="Pfam" id="PF07926"/>
    </source>
</evidence>
<dbReference type="GO" id="GO:0006406">
    <property type="term" value="P:mRNA export from nucleus"/>
    <property type="evidence" value="ECO:0007669"/>
    <property type="project" value="TreeGrafter"/>
</dbReference>
<dbReference type="GO" id="GO:0017056">
    <property type="term" value="F:structural constituent of nuclear pore"/>
    <property type="evidence" value="ECO:0007669"/>
    <property type="project" value="TreeGrafter"/>
</dbReference>
<feature type="coiled-coil region" evidence="4">
    <location>
        <begin position="1649"/>
        <end position="1789"/>
    </location>
</feature>
<feature type="region of interest" description="Disordered" evidence="5">
    <location>
        <begin position="1972"/>
        <end position="2237"/>
    </location>
</feature>
<feature type="compositionally biased region" description="Low complexity" evidence="5">
    <location>
        <begin position="1516"/>
        <end position="1538"/>
    </location>
</feature>
<feature type="coiled-coil region" evidence="4">
    <location>
        <begin position="1550"/>
        <end position="1612"/>
    </location>
</feature>
<feature type="domain" description="NUA/TPR/MLP1-2-like" evidence="8">
    <location>
        <begin position="493"/>
        <end position="605"/>
    </location>
</feature>
<evidence type="ECO:0000256" key="3">
    <source>
        <dbReference type="ARBA" id="ARBA00023242"/>
    </source>
</evidence>
<dbReference type="GO" id="GO:0006606">
    <property type="term" value="P:protein import into nucleus"/>
    <property type="evidence" value="ECO:0007669"/>
    <property type="project" value="InterPro"/>
</dbReference>
<dbReference type="InterPro" id="IPR057577">
    <property type="entry name" value="Nucleoprot-TPR/MLP1_dom"/>
</dbReference>
<evidence type="ECO:0000259" key="7">
    <source>
        <dbReference type="Pfam" id="PF25481"/>
    </source>
</evidence>
<evidence type="ECO:0000313" key="10">
    <source>
        <dbReference type="Proteomes" id="UP000799538"/>
    </source>
</evidence>
<feature type="compositionally biased region" description="Low complexity" evidence="5">
    <location>
        <begin position="2190"/>
        <end position="2215"/>
    </location>
</feature>
<gene>
    <name evidence="9" type="ORF">BDZ85DRAFT_251994</name>
</gene>
<evidence type="ECO:0000259" key="8">
    <source>
        <dbReference type="Pfam" id="PF25785"/>
    </source>
</evidence>
<feature type="compositionally biased region" description="Low complexity" evidence="5">
    <location>
        <begin position="2067"/>
        <end position="2086"/>
    </location>
</feature>
<dbReference type="InterPro" id="IPR057974">
    <property type="entry name" value="NUA/TPR/MLP1-2-like_dom"/>
</dbReference>
<feature type="compositionally biased region" description="Basic and acidic residues" evidence="5">
    <location>
        <begin position="1292"/>
        <end position="1307"/>
    </location>
</feature>
<feature type="compositionally biased region" description="Basic and acidic residues" evidence="5">
    <location>
        <begin position="2217"/>
        <end position="2229"/>
    </location>
</feature>
<feature type="compositionally biased region" description="Low complexity" evidence="5">
    <location>
        <begin position="2142"/>
        <end position="2164"/>
    </location>
</feature>
<keyword evidence="10" id="KW-1185">Reference proteome</keyword>
<feature type="coiled-coil region" evidence="4">
    <location>
        <begin position="148"/>
        <end position="376"/>
    </location>
</feature>
<feature type="domain" description="Nucleoprotein TPR/MPL1" evidence="7">
    <location>
        <begin position="189"/>
        <end position="266"/>
    </location>
</feature>
<feature type="compositionally biased region" description="Low complexity" evidence="5">
    <location>
        <begin position="1983"/>
        <end position="2008"/>
    </location>
</feature>
<evidence type="ECO:0000256" key="4">
    <source>
        <dbReference type="SAM" id="Coils"/>
    </source>
</evidence>
<keyword evidence="3" id="KW-0539">Nucleus</keyword>
<dbReference type="Proteomes" id="UP000799538">
    <property type="component" value="Unassembled WGS sequence"/>
</dbReference>
<feature type="region of interest" description="Disordered" evidence="5">
    <location>
        <begin position="1291"/>
        <end position="1312"/>
    </location>
</feature>
<dbReference type="Pfam" id="PF25481">
    <property type="entry name" value="Nucleoprot-TPR"/>
    <property type="match status" value="1"/>
</dbReference>
<dbReference type="GO" id="GO:0005643">
    <property type="term" value="C:nuclear pore"/>
    <property type="evidence" value="ECO:0007669"/>
    <property type="project" value="TreeGrafter"/>
</dbReference>
<name>A0A6A6G4S2_9PEZI</name>
<dbReference type="PANTHER" id="PTHR18898:SF2">
    <property type="entry name" value="NUCLEOPROTEIN TPR"/>
    <property type="match status" value="1"/>
</dbReference>
<dbReference type="PANTHER" id="PTHR18898">
    <property type="entry name" value="NUCLEOPROTEIN TPR-RELATED"/>
    <property type="match status" value="1"/>
</dbReference>
<feature type="coiled-coil region" evidence="4">
    <location>
        <begin position="1879"/>
        <end position="1917"/>
    </location>
</feature>
<feature type="coiled-coil region" evidence="4">
    <location>
        <begin position="85"/>
        <end position="119"/>
    </location>
</feature>
<feature type="coiled-coil region" evidence="4">
    <location>
        <begin position="997"/>
        <end position="1141"/>
    </location>
</feature>
<feature type="coiled-coil region" evidence="4">
    <location>
        <begin position="579"/>
        <end position="646"/>
    </location>
</feature>
<evidence type="ECO:0000256" key="5">
    <source>
        <dbReference type="SAM" id="MobiDB-lite"/>
    </source>
</evidence>
<feature type="coiled-coil region" evidence="4">
    <location>
        <begin position="423"/>
        <end position="520"/>
    </location>
</feature>
<feature type="compositionally biased region" description="Gly residues" evidence="5">
    <location>
        <begin position="2165"/>
        <end position="2189"/>
    </location>
</feature>
<protein>
    <submittedName>
        <fullName evidence="9">Uncharacterized protein</fullName>
    </submittedName>
</protein>
<accession>A0A6A6G4S2</accession>